<comment type="caution">
    <text evidence="1">The sequence shown here is derived from an EMBL/GenBank/DDBJ whole genome shotgun (WGS) entry which is preliminary data.</text>
</comment>
<dbReference type="AlphaFoldDB" id="A0A7W7FXF6"/>
<dbReference type="Proteomes" id="UP000542742">
    <property type="component" value="Unassembled WGS sequence"/>
</dbReference>
<evidence type="ECO:0000313" key="1">
    <source>
        <dbReference type="EMBL" id="MBB4689888.1"/>
    </source>
</evidence>
<sequence length="135" mass="14878">MSPSPDRCGAAAYVRAYLRAPFRADEARRRRARQIVRAGGRVVTGGMTCGAQWELRDWLTDELVGRGSDGPGGLRVALLGLCHADSLYAESDITTSDVPLSLRRALEEWVCEPDTPDEDIAEFVGWAVDLVRECR</sequence>
<reference evidence="1 2" key="1">
    <citation type="submission" date="2020-08" db="EMBL/GenBank/DDBJ databases">
        <title>Sequencing the genomes of 1000 actinobacteria strains.</title>
        <authorList>
            <person name="Klenk H.-P."/>
        </authorList>
    </citation>
    <scope>NUCLEOTIDE SEQUENCE [LARGE SCALE GENOMIC DNA]</scope>
    <source>
        <strain evidence="1 2">DSM 45518</strain>
    </source>
</reference>
<organism evidence="1 2">
    <name type="scientific">Paractinoplanes abujensis</name>
    <dbReference type="NCBI Taxonomy" id="882441"/>
    <lineage>
        <taxon>Bacteria</taxon>
        <taxon>Bacillati</taxon>
        <taxon>Actinomycetota</taxon>
        <taxon>Actinomycetes</taxon>
        <taxon>Micromonosporales</taxon>
        <taxon>Micromonosporaceae</taxon>
        <taxon>Paractinoplanes</taxon>
    </lineage>
</organism>
<dbReference type="EMBL" id="JACHMF010000001">
    <property type="protein sequence ID" value="MBB4689888.1"/>
    <property type="molecule type" value="Genomic_DNA"/>
</dbReference>
<gene>
    <name evidence="1" type="ORF">BKA14_000036</name>
</gene>
<dbReference type="RefSeq" id="WP_184948929.1">
    <property type="nucleotide sequence ID" value="NZ_BOMC01000081.1"/>
</dbReference>
<accession>A0A7W7FXF6</accession>
<proteinExistence type="predicted"/>
<evidence type="ECO:0000313" key="2">
    <source>
        <dbReference type="Proteomes" id="UP000542742"/>
    </source>
</evidence>
<name>A0A7W7FXF6_9ACTN</name>
<protein>
    <submittedName>
        <fullName evidence="1">Uncharacterized protein</fullName>
    </submittedName>
</protein>
<keyword evidence="2" id="KW-1185">Reference proteome</keyword>